<dbReference type="Proteomes" id="UP001302367">
    <property type="component" value="Chromosome 4"/>
</dbReference>
<dbReference type="Gene3D" id="3.40.50.720">
    <property type="entry name" value="NAD(P)-binding Rossmann-like Domain"/>
    <property type="match status" value="1"/>
</dbReference>
<feature type="domain" description="PRISE-like Rossmann-fold" evidence="1">
    <location>
        <begin position="9"/>
        <end position="377"/>
    </location>
</feature>
<dbReference type="OrthoDB" id="1731983at2759"/>
<dbReference type="EMBL" id="LKMD01000105">
    <property type="protein sequence ID" value="PIA93707.1"/>
    <property type="molecule type" value="Genomic_DNA"/>
</dbReference>
<reference evidence="3 5" key="2">
    <citation type="submission" date="2023-09" db="EMBL/GenBank/DDBJ databases">
        <title>Complete-Gapless Cercospora beticola genome.</title>
        <authorList>
            <person name="Wyatt N.A."/>
            <person name="Spanner R.E."/>
            <person name="Bolton M.D."/>
        </authorList>
    </citation>
    <scope>NUCLEOTIDE SEQUENCE [LARGE SCALE GENOMIC DNA]</scope>
    <source>
        <strain evidence="3">Cb09-40</strain>
    </source>
</reference>
<evidence type="ECO:0000259" key="1">
    <source>
        <dbReference type="Pfam" id="PF22917"/>
    </source>
</evidence>
<reference evidence="2 4" key="1">
    <citation type="submission" date="2015-10" db="EMBL/GenBank/DDBJ databases">
        <title>The cercosporin biosynthetic gene cluster was horizontally transferred to several fungal lineages and shown to be expanded in Cercospora beticola based on microsynteny with recipient genomes.</title>
        <authorList>
            <person name="De Jonge R."/>
            <person name="Ebert M.K."/>
            <person name="Suttle J.C."/>
            <person name="Jurick Ii W.M."/>
            <person name="Secor G.A."/>
            <person name="Thomma B.P."/>
            <person name="Van De Peer Y."/>
            <person name="Bolton M.D."/>
        </authorList>
    </citation>
    <scope>NUCLEOTIDE SEQUENCE [LARGE SCALE GENOMIC DNA]</scope>
    <source>
        <strain evidence="2 4">09-40</strain>
    </source>
</reference>
<evidence type="ECO:0000313" key="5">
    <source>
        <dbReference type="Proteomes" id="UP001302367"/>
    </source>
</evidence>
<dbReference type="CDD" id="cd08948">
    <property type="entry name" value="5beta-POR_like_SDR_a"/>
    <property type="match status" value="1"/>
</dbReference>
<gene>
    <name evidence="2" type="ORF">CB0940_03867</name>
    <name evidence="3" type="ORF">RHO25_005687</name>
</gene>
<dbReference type="SUPFAM" id="SSF51735">
    <property type="entry name" value="NAD(P)-binding Rossmann-fold domains"/>
    <property type="match status" value="1"/>
</dbReference>
<sequence>MPFTQPRVAFVTGCSGISGNAIVEYLIRQPKSEWSRIVVTSRSPPRNYWQDPRVEFVALDFLEPVETTIQKMFSYCRDVTHAFFTSYVHTDDFTRLAELNVPLFENFLTAIDTVAGGNLQRVCLQTGGKNYGVHLGPFPAPARETIPRYEDHGLNFYYTQEDFMFELHKQRSWSYNIIRPGGIIGFAPAKNGISESITLALYMLISKELGEVPRFPGNKLFYNSCDDKSTAESIADMSVWAVTREHTKNEAFNHANGDTFVWRYLWRNMGKYWGLDIPDQTTFPEINDDGKMANEFRMSEWAADKKLVWDRICEKYGGSKDAFGSGTWGYFDWAVGKTWPTTMSITKARKFGWNRYDDTEENYYETFRTFANAGVLPSRRAVLGTIGDGGSAPVKAEANELEHGDSVITNGANESQKVDTLERIDSKWTKEDHMSVTSHDSAIEVVS</sequence>
<evidence type="ECO:0000313" key="4">
    <source>
        <dbReference type="Proteomes" id="UP000230605"/>
    </source>
</evidence>
<dbReference type="InterPro" id="IPR055222">
    <property type="entry name" value="PRISE-like_Rossmann-fold"/>
</dbReference>
<evidence type="ECO:0000313" key="3">
    <source>
        <dbReference type="EMBL" id="WPB01067.1"/>
    </source>
</evidence>
<name>A0A2G5HMD5_CERBT</name>
<proteinExistence type="predicted"/>
<dbReference type="EMBL" id="CP134187">
    <property type="protein sequence ID" value="WPB01067.1"/>
    <property type="molecule type" value="Genomic_DNA"/>
</dbReference>
<protein>
    <submittedName>
        <fullName evidence="2">Hypotheticalsprotein</fullName>
    </submittedName>
</protein>
<dbReference type="PANTHER" id="PTHR32487:SF0">
    <property type="entry name" value="3-OXO-DELTA(4,5)-STEROID 5-BETA-REDUCTASE"/>
    <property type="match status" value="1"/>
</dbReference>
<dbReference type="InterPro" id="IPR036291">
    <property type="entry name" value="NAD(P)-bd_dom_sf"/>
</dbReference>
<evidence type="ECO:0000313" key="2">
    <source>
        <dbReference type="EMBL" id="PIA93707.1"/>
    </source>
</evidence>
<dbReference type="PANTHER" id="PTHR32487">
    <property type="entry name" value="3-OXO-DELTA(4,5)-STEROID 5-BETA-REDUCTASE"/>
    <property type="match status" value="1"/>
</dbReference>
<accession>A0A2G5HMD5</accession>
<keyword evidence="5" id="KW-1185">Reference proteome</keyword>
<dbReference type="Proteomes" id="UP000230605">
    <property type="component" value="Chromosome 4"/>
</dbReference>
<organism evidence="2 4">
    <name type="scientific">Cercospora beticola</name>
    <name type="common">Sugarbeet leaf spot fungus</name>
    <dbReference type="NCBI Taxonomy" id="122368"/>
    <lineage>
        <taxon>Eukaryota</taxon>
        <taxon>Fungi</taxon>
        <taxon>Dikarya</taxon>
        <taxon>Ascomycota</taxon>
        <taxon>Pezizomycotina</taxon>
        <taxon>Dothideomycetes</taxon>
        <taxon>Dothideomycetidae</taxon>
        <taxon>Mycosphaerellales</taxon>
        <taxon>Mycosphaerellaceae</taxon>
        <taxon>Cercospora</taxon>
    </lineage>
</organism>
<dbReference type="Pfam" id="PF22917">
    <property type="entry name" value="PRISE"/>
    <property type="match status" value="1"/>
</dbReference>
<dbReference type="AlphaFoldDB" id="A0A2G5HMD5"/>